<gene>
    <name evidence="7" type="ORF">FSP39_011506</name>
</gene>
<dbReference type="AlphaFoldDB" id="A0AA88Y0G0"/>
<keyword evidence="4 6" id="KW-1133">Transmembrane helix</keyword>
<comment type="similarity">
    <text evidence="2">Belongs to the PMP-22/EMP/MP20 family. CACNG subfamily.</text>
</comment>
<reference evidence="7" key="1">
    <citation type="submission" date="2019-08" db="EMBL/GenBank/DDBJ databases">
        <title>The improved chromosome-level genome for the pearl oyster Pinctada fucata martensii using PacBio sequencing and Hi-C.</title>
        <authorList>
            <person name="Zheng Z."/>
        </authorList>
    </citation>
    <scope>NUCLEOTIDE SEQUENCE</scope>
    <source>
        <strain evidence="7">ZZ-2019</strain>
        <tissue evidence="7">Adductor muscle</tissue>
    </source>
</reference>
<dbReference type="InterPro" id="IPR008368">
    <property type="entry name" value="VDCC_gsu"/>
</dbReference>
<dbReference type="InterPro" id="IPR051072">
    <property type="entry name" value="CACNG_subunit"/>
</dbReference>
<dbReference type="GO" id="GO:0051968">
    <property type="term" value="P:positive regulation of synaptic transmission, glutamatergic"/>
    <property type="evidence" value="ECO:0007669"/>
    <property type="project" value="TreeGrafter"/>
</dbReference>
<evidence type="ECO:0000256" key="5">
    <source>
        <dbReference type="ARBA" id="ARBA00023136"/>
    </source>
</evidence>
<feature type="transmembrane region" description="Helical" evidence="6">
    <location>
        <begin position="12"/>
        <end position="31"/>
    </location>
</feature>
<evidence type="ECO:0000256" key="4">
    <source>
        <dbReference type="ARBA" id="ARBA00022989"/>
    </source>
</evidence>
<dbReference type="GO" id="GO:0032281">
    <property type="term" value="C:AMPA glutamate receptor complex"/>
    <property type="evidence" value="ECO:0007669"/>
    <property type="project" value="TreeGrafter"/>
</dbReference>
<protein>
    <submittedName>
        <fullName evidence="7">Uncharacterized protein</fullName>
    </submittedName>
</protein>
<dbReference type="Pfam" id="PF13903">
    <property type="entry name" value="Claudin_2"/>
    <property type="match status" value="1"/>
</dbReference>
<dbReference type="PRINTS" id="PR01792">
    <property type="entry name" value="VDCCGAMMA"/>
</dbReference>
<name>A0AA88Y0G0_PINIB</name>
<feature type="transmembrane region" description="Helical" evidence="6">
    <location>
        <begin position="81"/>
        <end position="109"/>
    </location>
</feature>
<dbReference type="GO" id="GO:0005245">
    <property type="term" value="F:voltage-gated calcium channel activity"/>
    <property type="evidence" value="ECO:0007669"/>
    <property type="project" value="TreeGrafter"/>
</dbReference>
<keyword evidence="3 6" id="KW-0812">Transmembrane</keyword>
<keyword evidence="8" id="KW-1185">Reference proteome</keyword>
<accession>A0AA88Y0G0</accession>
<dbReference type="EMBL" id="VSWD01000010">
    <property type="protein sequence ID" value="KAK3090394.1"/>
    <property type="molecule type" value="Genomic_DNA"/>
</dbReference>
<dbReference type="InterPro" id="IPR004031">
    <property type="entry name" value="PMP22/EMP/MP20/Claudin"/>
</dbReference>
<organism evidence="7 8">
    <name type="scientific">Pinctada imbricata</name>
    <name type="common">Atlantic pearl-oyster</name>
    <name type="synonym">Pinctada martensii</name>
    <dbReference type="NCBI Taxonomy" id="66713"/>
    <lineage>
        <taxon>Eukaryota</taxon>
        <taxon>Metazoa</taxon>
        <taxon>Spiralia</taxon>
        <taxon>Lophotrochozoa</taxon>
        <taxon>Mollusca</taxon>
        <taxon>Bivalvia</taxon>
        <taxon>Autobranchia</taxon>
        <taxon>Pteriomorphia</taxon>
        <taxon>Pterioida</taxon>
        <taxon>Pterioidea</taxon>
        <taxon>Pteriidae</taxon>
        <taxon>Pinctada</taxon>
    </lineage>
</organism>
<dbReference type="GO" id="GO:0099590">
    <property type="term" value="P:neurotransmitter receptor internalization"/>
    <property type="evidence" value="ECO:0007669"/>
    <property type="project" value="TreeGrafter"/>
</dbReference>
<dbReference type="GO" id="GO:0019226">
    <property type="term" value="P:transmission of nerve impulse"/>
    <property type="evidence" value="ECO:0007669"/>
    <property type="project" value="TreeGrafter"/>
</dbReference>
<evidence type="ECO:0000256" key="2">
    <source>
        <dbReference type="ARBA" id="ARBA00007111"/>
    </source>
</evidence>
<evidence type="ECO:0000313" key="8">
    <source>
        <dbReference type="Proteomes" id="UP001186944"/>
    </source>
</evidence>
<dbReference type="PANTHER" id="PTHR12107:SF0">
    <property type="entry name" value="STARGAZIN (MAMMALIAN CALCIUM CHANNEL) HOMOLOG"/>
    <property type="match status" value="1"/>
</dbReference>
<dbReference type="Gene3D" id="1.20.140.150">
    <property type="match status" value="1"/>
</dbReference>
<dbReference type="GO" id="GO:0098839">
    <property type="term" value="C:postsynaptic density membrane"/>
    <property type="evidence" value="ECO:0007669"/>
    <property type="project" value="TreeGrafter"/>
</dbReference>
<dbReference type="GO" id="GO:0098970">
    <property type="term" value="P:postsynaptic neurotransmitter receptor diffusion trapping"/>
    <property type="evidence" value="ECO:0007669"/>
    <property type="project" value="TreeGrafter"/>
</dbReference>
<evidence type="ECO:0000256" key="1">
    <source>
        <dbReference type="ARBA" id="ARBA00004141"/>
    </source>
</evidence>
<keyword evidence="5 6" id="KW-0472">Membrane</keyword>
<dbReference type="GO" id="GO:0098943">
    <property type="term" value="P:neurotransmitter receptor transport, postsynaptic endosome to lysosome"/>
    <property type="evidence" value="ECO:0007669"/>
    <property type="project" value="TreeGrafter"/>
</dbReference>
<dbReference type="PANTHER" id="PTHR12107">
    <property type="entry name" value="VOLTAGE-DEPENDENT CALCIUM CHANNEL GAMMA SUBUNIT"/>
    <property type="match status" value="1"/>
</dbReference>
<sequence>LPEAQRGATPVFVMSLFLVMVATILMVVGNLKTDKMTLLAGIVYINAGLCIAVGIVLYITFVNDEARYANPQPENKNKFKYFYGWSAYLMGISFLASEAAAVLCITVYLKRHSKTEDMVKIIPGLEKQVDLEDSSCKAQSNPTLIW</sequence>
<feature type="transmembrane region" description="Helical" evidence="6">
    <location>
        <begin position="38"/>
        <end position="61"/>
    </location>
</feature>
<comment type="caution">
    <text evidence="7">The sequence shown here is derived from an EMBL/GenBank/DDBJ whole genome shotgun (WGS) entry which is preliminary data.</text>
</comment>
<proteinExistence type="inferred from homology"/>
<dbReference type="GO" id="GO:0016247">
    <property type="term" value="F:channel regulator activity"/>
    <property type="evidence" value="ECO:0007669"/>
    <property type="project" value="TreeGrafter"/>
</dbReference>
<evidence type="ECO:0000313" key="7">
    <source>
        <dbReference type="EMBL" id="KAK3090394.1"/>
    </source>
</evidence>
<comment type="subcellular location">
    <subcellularLocation>
        <location evidence="1">Membrane</location>
        <topology evidence="1">Multi-pass membrane protein</topology>
    </subcellularLocation>
</comment>
<evidence type="ECO:0000256" key="6">
    <source>
        <dbReference type="SAM" id="Phobius"/>
    </source>
</evidence>
<dbReference type="Proteomes" id="UP001186944">
    <property type="component" value="Unassembled WGS sequence"/>
</dbReference>
<evidence type="ECO:0000256" key="3">
    <source>
        <dbReference type="ARBA" id="ARBA00022692"/>
    </source>
</evidence>
<feature type="non-terminal residue" evidence="7">
    <location>
        <position position="1"/>
    </location>
</feature>